<protein>
    <submittedName>
        <fullName evidence="1">16602_t:CDS:1</fullName>
    </submittedName>
</protein>
<comment type="caution">
    <text evidence="1">The sequence shown here is derived from an EMBL/GenBank/DDBJ whole genome shotgun (WGS) entry which is preliminary data.</text>
</comment>
<dbReference type="EMBL" id="CAJVQA010001520">
    <property type="protein sequence ID" value="CAG8517308.1"/>
    <property type="molecule type" value="Genomic_DNA"/>
</dbReference>
<dbReference type="Proteomes" id="UP000789759">
    <property type="component" value="Unassembled WGS sequence"/>
</dbReference>
<evidence type="ECO:0000313" key="2">
    <source>
        <dbReference type="Proteomes" id="UP000789759"/>
    </source>
</evidence>
<organism evidence="1 2">
    <name type="scientific">Cetraspora pellucida</name>
    <dbReference type="NCBI Taxonomy" id="1433469"/>
    <lineage>
        <taxon>Eukaryota</taxon>
        <taxon>Fungi</taxon>
        <taxon>Fungi incertae sedis</taxon>
        <taxon>Mucoromycota</taxon>
        <taxon>Glomeromycotina</taxon>
        <taxon>Glomeromycetes</taxon>
        <taxon>Diversisporales</taxon>
        <taxon>Gigasporaceae</taxon>
        <taxon>Cetraspora</taxon>
    </lineage>
</organism>
<dbReference type="OrthoDB" id="10490207at2759"/>
<accession>A0A9N9A5B7</accession>
<keyword evidence="2" id="KW-1185">Reference proteome</keyword>
<proteinExistence type="predicted"/>
<reference evidence="1" key="1">
    <citation type="submission" date="2021-06" db="EMBL/GenBank/DDBJ databases">
        <authorList>
            <person name="Kallberg Y."/>
            <person name="Tangrot J."/>
            <person name="Rosling A."/>
        </authorList>
    </citation>
    <scope>NUCLEOTIDE SEQUENCE</scope>
    <source>
        <strain evidence="1">FL966</strain>
    </source>
</reference>
<dbReference type="AlphaFoldDB" id="A0A9N9A5B7"/>
<evidence type="ECO:0000313" key="1">
    <source>
        <dbReference type="EMBL" id="CAG8517308.1"/>
    </source>
</evidence>
<name>A0A9N9A5B7_9GLOM</name>
<gene>
    <name evidence="1" type="ORF">CPELLU_LOCUS3212</name>
</gene>
<sequence>MRFNAQFWTESERNQNVQQWNDHISWAYQEWDYYNFFKVIILYEFEILVLNSLEFENYISWDFAEAVHLLFSSQQEKNYLLKECEDVGKGANAVVSM</sequence>